<protein>
    <submittedName>
        <fullName evidence="2">Uncharacterized protein</fullName>
    </submittedName>
</protein>
<evidence type="ECO:0000256" key="1">
    <source>
        <dbReference type="SAM" id="MobiDB-lite"/>
    </source>
</evidence>
<comment type="caution">
    <text evidence="2">The sequence shown here is derived from an EMBL/GenBank/DDBJ whole genome shotgun (WGS) entry which is preliminary data.</text>
</comment>
<feature type="region of interest" description="Disordered" evidence="1">
    <location>
        <begin position="1"/>
        <end position="23"/>
    </location>
</feature>
<dbReference type="EMBL" id="JASCZI010212871">
    <property type="protein sequence ID" value="MED6200465.1"/>
    <property type="molecule type" value="Genomic_DNA"/>
</dbReference>
<gene>
    <name evidence="2" type="ORF">PIB30_085396</name>
</gene>
<evidence type="ECO:0000313" key="2">
    <source>
        <dbReference type="EMBL" id="MED6200465.1"/>
    </source>
</evidence>
<name>A0ABU6XTY0_9FABA</name>
<proteinExistence type="predicted"/>
<keyword evidence="3" id="KW-1185">Reference proteome</keyword>
<accession>A0ABU6XTY0</accession>
<reference evidence="2 3" key="1">
    <citation type="journal article" date="2023" name="Plants (Basel)">
        <title>Bridging the Gap: Combining Genomics and Transcriptomics Approaches to Understand Stylosanthes scabra, an Orphan Legume from the Brazilian Caatinga.</title>
        <authorList>
            <person name="Ferreira-Neto J.R.C."/>
            <person name="da Silva M.D."/>
            <person name="Binneck E."/>
            <person name="de Melo N.F."/>
            <person name="da Silva R.H."/>
            <person name="de Melo A.L.T.M."/>
            <person name="Pandolfi V."/>
            <person name="Bustamante F.O."/>
            <person name="Brasileiro-Vidal A.C."/>
            <person name="Benko-Iseppon A.M."/>
        </authorList>
    </citation>
    <scope>NUCLEOTIDE SEQUENCE [LARGE SCALE GENOMIC DNA]</scope>
    <source>
        <tissue evidence="2">Leaves</tissue>
    </source>
</reference>
<sequence length="134" mass="14167">MPLVSTNGGCVVRKGKQSTNKPSNAVVSEAGPVMGGSWPALSDSTKGAAKLAAESSSNTALDTLLSTYHVSVTKELIRGVSNRLAGPKLSKTFEIGGHRVDSAFLRIDSFLGRNPSSNIKSIHLWIESTLEEEL</sequence>
<organism evidence="2 3">
    <name type="scientific">Stylosanthes scabra</name>
    <dbReference type="NCBI Taxonomy" id="79078"/>
    <lineage>
        <taxon>Eukaryota</taxon>
        <taxon>Viridiplantae</taxon>
        <taxon>Streptophyta</taxon>
        <taxon>Embryophyta</taxon>
        <taxon>Tracheophyta</taxon>
        <taxon>Spermatophyta</taxon>
        <taxon>Magnoliopsida</taxon>
        <taxon>eudicotyledons</taxon>
        <taxon>Gunneridae</taxon>
        <taxon>Pentapetalae</taxon>
        <taxon>rosids</taxon>
        <taxon>fabids</taxon>
        <taxon>Fabales</taxon>
        <taxon>Fabaceae</taxon>
        <taxon>Papilionoideae</taxon>
        <taxon>50 kb inversion clade</taxon>
        <taxon>dalbergioids sensu lato</taxon>
        <taxon>Dalbergieae</taxon>
        <taxon>Pterocarpus clade</taxon>
        <taxon>Stylosanthes</taxon>
    </lineage>
</organism>
<evidence type="ECO:0000313" key="3">
    <source>
        <dbReference type="Proteomes" id="UP001341840"/>
    </source>
</evidence>
<dbReference type="Proteomes" id="UP001341840">
    <property type="component" value="Unassembled WGS sequence"/>
</dbReference>